<comment type="caution">
    <text evidence="10">The sequence shown here is derived from an EMBL/GenBank/DDBJ whole genome shotgun (WGS) entry which is preliminary data.</text>
</comment>
<evidence type="ECO:0000256" key="5">
    <source>
        <dbReference type="ARBA" id="ARBA00020422"/>
    </source>
</evidence>
<feature type="domain" description="HPr" evidence="9">
    <location>
        <begin position="160"/>
        <end position="246"/>
    </location>
</feature>
<evidence type="ECO:0000313" key="11">
    <source>
        <dbReference type="Proteomes" id="UP000533598"/>
    </source>
</evidence>
<protein>
    <recommendedName>
        <fullName evidence="5">Phosphocarrier protein HPr</fullName>
        <ecNumber evidence="4">2.7.1.121</ecNumber>
    </recommendedName>
</protein>
<evidence type="ECO:0000313" key="10">
    <source>
        <dbReference type="EMBL" id="MBB4682291.1"/>
    </source>
</evidence>
<dbReference type="Proteomes" id="UP000533598">
    <property type="component" value="Unassembled WGS sequence"/>
</dbReference>
<dbReference type="RefSeq" id="WP_185009474.1">
    <property type="nucleotide sequence ID" value="NZ_BAAAUI010000007.1"/>
</dbReference>
<dbReference type="InterPro" id="IPR000032">
    <property type="entry name" value="HPr-like"/>
</dbReference>
<dbReference type="NCBIfam" id="TIGR01003">
    <property type="entry name" value="PTS_HPr_family"/>
    <property type="match status" value="1"/>
</dbReference>
<dbReference type="InterPro" id="IPR004701">
    <property type="entry name" value="PTS_EIIA_man-typ"/>
</dbReference>
<dbReference type="PRINTS" id="PR00107">
    <property type="entry name" value="PHOSPHOCPHPR"/>
</dbReference>
<evidence type="ECO:0000259" key="8">
    <source>
        <dbReference type="PROSITE" id="PS51096"/>
    </source>
</evidence>
<gene>
    <name evidence="10" type="ORF">HNR67_008409</name>
</gene>
<name>A0A7W7CM07_9PSEU</name>
<dbReference type="EC" id="2.7.1.121" evidence="4"/>
<reference evidence="10 11" key="1">
    <citation type="submission" date="2020-08" db="EMBL/GenBank/DDBJ databases">
        <title>Sequencing the genomes of 1000 actinobacteria strains.</title>
        <authorList>
            <person name="Klenk H.-P."/>
        </authorList>
    </citation>
    <scope>NUCLEOTIDE SEQUENCE [LARGE SCALE GENOMIC DNA]</scope>
    <source>
        <strain evidence="10 11">DSM 44230</strain>
    </source>
</reference>
<dbReference type="PROSITE" id="PS51350">
    <property type="entry name" value="PTS_HPR_DOM"/>
    <property type="match status" value="1"/>
</dbReference>
<evidence type="ECO:0000259" key="9">
    <source>
        <dbReference type="PROSITE" id="PS51350"/>
    </source>
</evidence>
<evidence type="ECO:0000256" key="6">
    <source>
        <dbReference type="ARBA" id="ARBA00022679"/>
    </source>
</evidence>
<dbReference type="EMBL" id="JACHMH010000001">
    <property type="protein sequence ID" value="MBB4682291.1"/>
    <property type="molecule type" value="Genomic_DNA"/>
</dbReference>
<dbReference type="GO" id="GO:0009401">
    <property type="term" value="P:phosphoenolpyruvate-dependent sugar phosphotransferase system"/>
    <property type="evidence" value="ECO:0007669"/>
    <property type="project" value="InterPro"/>
</dbReference>
<dbReference type="InterPro" id="IPR035895">
    <property type="entry name" value="HPr-like_sf"/>
</dbReference>
<dbReference type="CDD" id="cd00367">
    <property type="entry name" value="PTS-HPr_like"/>
    <property type="match status" value="1"/>
</dbReference>
<sequence length="246" mass="24859">MNRRVGLVIVSHSAKLAEGVVELAQQMAPEVRILAAGGLPENGGLGTDLDTVSAALERADDGEGVVLLYDLGSAQMIAELAVEVLGDPGRAVVVDAPLAEGAVAAAVSAQGGSTLDEVADAAATATAFAIGETVDELFLGANGHDHGHGHDHGQPSSSGLVELDIELRNEIGLHARPAALLARAVAELDVEASVRFGDQEVSAASVLALMGLGARGGDTITLRAVGPDAQEALTRVAALAERGFDE</sequence>
<evidence type="ECO:0000256" key="7">
    <source>
        <dbReference type="ARBA" id="ARBA00046577"/>
    </source>
</evidence>
<dbReference type="Pfam" id="PF00381">
    <property type="entry name" value="PTS-HPr"/>
    <property type="match status" value="1"/>
</dbReference>
<evidence type="ECO:0000256" key="1">
    <source>
        <dbReference type="ARBA" id="ARBA00001113"/>
    </source>
</evidence>
<dbReference type="GO" id="GO:0047324">
    <property type="term" value="F:phosphoenolpyruvate-glycerone phosphotransferase activity"/>
    <property type="evidence" value="ECO:0007669"/>
    <property type="project" value="UniProtKB-EC"/>
</dbReference>
<dbReference type="SUPFAM" id="SSF53062">
    <property type="entry name" value="PTS system fructose IIA component-like"/>
    <property type="match status" value="1"/>
</dbReference>
<dbReference type="InterPro" id="IPR039643">
    <property type="entry name" value="DhaM"/>
</dbReference>
<evidence type="ECO:0000256" key="4">
    <source>
        <dbReference type="ARBA" id="ARBA00012095"/>
    </source>
</evidence>
<comment type="catalytic activity">
    <reaction evidence="1">
        <text>dihydroxyacetone + phosphoenolpyruvate = dihydroxyacetone phosphate + pyruvate</text>
        <dbReference type="Rhea" id="RHEA:18381"/>
        <dbReference type="ChEBI" id="CHEBI:15361"/>
        <dbReference type="ChEBI" id="CHEBI:16016"/>
        <dbReference type="ChEBI" id="CHEBI:57642"/>
        <dbReference type="ChEBI" id="CHEBI:58702"/>
        <dbReference type="EC" id="2.7.1.121"/>
    </reaction>
</comment>
<comment type="function">
    <text evidence="3">General (non sugar-specific) component of the phosphoenolpyruvate-dependent sugar phosphotransferase system (sugar PTS). This major carbohydrate active-transport system catalyzes the phosphorylation of incoming sugar substrates concomitantly with their translocation across the cell membrane. The phosphoryl group from phosphoenolpyruvate (PEP) is transferred to the phosphoryl carrier protein HPr by enzyme I. Phospho-HPr then transfers it to the PTS EIIA domain.</text>
</comment>
<keyword evidence="11" id="KW-1185">Reference proteome</keyword>
<dbReference type="InterPro" id="IPR036662">
    <property type="entry name" value="PTS_EIIA_man-typ_sf"/>
</dbReference>
<dbReference type="PROSITE" id="PS00369">
    <property type="entry name" value="PTS_HPR_HIS"/>
    <property type="match status" value="1"/>
</dbReference>
<organism evidence="10 11">
    <name type="scientific">Crossiella cryophila</name>
    <dbReference type="NCBI Taxonomy" id="43355"/>
    <lineage>
        <taxon>Bacteria</taxon>
        <taxon>Bacillati</taxon>
        <taxon>Actinomycetota</taxon>
        <taxon>Actinomycetes</taxon>
        <taxon>Pseudonocardiales</taxon>
        <taxon>Pseudonocardiaceae</taxon>
        <taxon>Crossiella</taxon>
    </lineage>
</organism>
<dbReference type="GO" id="GO:0019563">
    <property type="term" value="P:glycerol catabolic process"/>
    <property type="evidence" value="ECO:0007669"/>
    <property type="project" value="InterPro"/>
</dbReference>
<keyword evidence="6" id="KW-0808">Transferase</keyword>
<feature type="domain" description="PTS EIIA type-4" evidence="8">
    <location>
        <begin position="4"/>
        <end position="130"/>
    </location>
</feature>
<dbReference type="InterPro" id="IPR012844">
    <property type="entry name" value="DhaM_N"/>
</dbReference>
<evidence type="ECO:0000256" key="3">
    <source>
        <dbReference type="ARBA" id="ARBA00003681"/>
    </source>
</evidence>
<dbReference type="Gene3D" id="3.40.50.510">
    <property type="entry name" value="Phosphotransferase system, mannose-type IIA component"/>
    <property type="match status" value="1"/>
</dbReference>
<dbReference type="GO" id="GO:0016020">
    <property type="term" value="C:membrane"/>
    <property type="evidence" value="ECO:0007669"/>
    <property type="project" value="InterPro"/>
</dbReference>
<dbReference type="AlphaFoldDB" id="A0A7W7CM07"/>
<proteinExistence type="predicted"/>
<evidence type="ECO:0000256" key="2">
    <source>
        <dbReference type="ARBA" id="ARBA00002788"/>
    </source>
</evidence>
<accession>A0A7W7CM07</accession>
<comment type="function">
    <text evidence="2">Component of the dihydroxyacetone kinase complex, which is responsible for the phosphoenolpyruvate (PEP)-dependent phosphorylation of dihydroxyacetone. DhaM serves as the phosphoryl donor. Is phosphorylated by phosphoenolpyruvate in an EI- and HPr-dependent reaction, and a phosphorelay system on histidine residues finally leads to phosphoryl transfer to DhaL and dihydroxyacetone.</text>
</comment>
<dbReference type="PANTHER" id="PTHR38594:SF1">
    <property type="entry name" value="PEP-DEPENDENT DIHYDROXYACETONE KINASE, PHOSPHORYL DONOR SUBUNIT DHAM"/>
    <property type="match status" value="1"/>
</dbReference>
<dbReference type="NCBIfam" id="TIGR02364">
    <property type="entry name" value="dha_pts"/>
    <property type="match status" value="1"/>
</dbReference>
<dbReference type="PANTHER" id="PTHR38594">
    <property type="entry name" value="PEP-DEPENDENT DIHYDROXYACETONE KINASE, PHOSPHORYL DONOR SUBUNIT DHAM"/>
    <property type="match status" value="1"/>
</dbReference>
<dbReference type="InterPro" id="IPR001020">
    <property type="entry name" value="PTS_HPr_His_P_site"/>
</dbReference>
<comment type="subunit">
    <text evidence="7">Homodimer. The dihydroxyacetone kinase complex is composed of a homodimer of DhaM, a homodimer of DhaK and the subunit DhaL.</text>
</comment>
<dbReference type="Pfam" id="PF03610">
    <property type="entry name" value="EIIA-man"/>
    <property type="match status" value="1"/>
</dbReference>
<dbReference type="Gene3D" id="3.30.1340.10">
    <property type="entry name" value="HPr-like"/>
    <property type="match status" value="1"/>
</dbReference>
<dbReference type="SUPFAM" id="SSF55594">
    <property type="entry name" value="HPr-like"/>
    <property type="match status" value="1"/>
</dbReference>
<dbReference type="PROSITE" id="PS51096">
    <property type="entry name" value="PTS_EIIA_TYPE_4"/>
    <property type="match status" value="1"/>
</dbReference>